<dbReference type="InParanoid" id="A0A0C2XCH6"/>
<proteinExistence type="predicted"/>
<gene>
    <name evidence="1" type="ORF">M378DRAFT_160546</name>
</gene>
<dbReference type="EMBL" id="KN818235">
    <property type="protein sequence ID" value="KIL66553.1"/>
    <property type="molecule type" value="Genomic_DNA"/>
</dbReference>
<evidence type="ECO:0000313" key="1">
    <source>
        <dbReference type="EMBL" id="KIL66553.1"/>
    </source>
</evidence>
<accession>A0A0C2XCH6</accession>
<dbReference type="AlphaFoldDB" id="A0A0C2XCH6"/>
<dbReference type="Proteomes" id="UP000054549">
    <property type="component" value="Unassembled WGS sequence"/>
</dbReference>
<evidence type="ECO:0000313" key="2">
    <source>
        <dbReference type="Proteomes" id="UP000054549"/>
    </source>
</evidence>
<dbReference type="HOGENOM" id="CLU_2764631_0_0_1"/>
<name>A0A0C2XCH6_AMAMK</name>
<sequence length="70" mass="8252">YRTKDERRVSLNLLSQNRLHLHGKNLPTNLASFKKTVRRQLGMIYYRLDLILLPLIPTYLHSEGHLQVVV</sequence>
<protein>
    <submittedName>
        <fullName evidence="1">Uncharacterized protein</fullName>
    </submittedName>
</protein>
<feature type="non-terminal residue" evidence="1">
    <location>
        <position position="1"/>
    </location>
</feature>
<organism evidence="1 2">
    <name type="scientific">Amanita muscaria (strain Koide BX008)</name>
    <dbReference type="NCBI Taxonomy" id="946122"/>
    <lineage>
        <taxon>Eukaryota</taxon>
        <taxon>Fungi</taxon>
        <taxon>Dikarya</taxon>
        <taxon>Basidiomycota</taxon>
        <taxon>Agaricomycotina</taxon>
        <taxon>Agaricomycetes</taxon>
        <taxon>Agaricomycetidae</taxon>
        <taxon>Agaricales</taxon>
        <taxon>Pluteineae</taxon>
        <taxon>Amanitaceae</taxon>
        <taxon>Amanita</taxon>
    </lineage>
</organism>
<keyword evidence="2" id="KW-1185">Reference proteome</keyword>
<reference evidence="1 2" key="1">
    <citation type="submission" date="2014-04" db="EMBL/GenBank/DDBJ databases">
        <title>Evolutionary Origins and Diversification of the Mycorrhizal Mutualists.</title>
        <authorList>
            <consortium name="DOE Joint Genome Institute"/>
            <consortium name="Mycorrhizal Genomics Consortium"/>
            <person name="Kohler A."/>
            <person name="Kuo A."/>
            <person name="Nagy L.G."/>
            <person name="Floudas D."/>
            <person name="Copeland A."/>
            <person name="Barry K.W."/>
            <person name="Cichocki N."/>
            <person name="Veneault-Fourrey C."/>
            <person name="LaButti K."/>
            <person name="Lindquist E.A."/>
            <person name="Lipzen A."/>
            <person name="Lundell T."/>
            <person name="Morin E."/>
            <person name="Murat C."/>
            <person name="Riley R."/>
            <person name="Ohm R."/>
            <person name="Sun H."/>
            <person name="Tunlid A."/>
            <person name="Henrissat B."/>
            <person name="Grigoriev I.V."/>
            <person name="Hibbett D.S."/>
            <person name="Martin F."/>
        </authorList>
    </citation>
    <scope>NUCLEOTIDE SEQUENCE [LARGE SCALE GENOMIC DNA]</scope>
    <source>
        <strain evidence="1 2">Koide BX008</strain>
    </source>
</reference>